<accession>A0A845L3Q3</accession>
<dbReference type="OrthoDB" id="158697at2"/>
<organism evidence="1 2">
    <name type="scientific">Heliomicrobium undosum</name>
    <dbReference type="NCBI Taxonomy" id="121734"/>
    <lineage>
        <taxon>Bacteria</taxon>
        <taxon>Bacillati</taxon>
        <taxon>Bacillota</taxon>
        <taxon>Clostridia</taxon>
        <taxon>Eubacteriales</taxon>
        <taxon>Heliobacteriaceae</taxon>
        <taxon>Heliomicrobium</taxon>
    </lineage>
</organism>
<evidence type="ECO:0008006" key="3">
    <source>
        <dbReference type="Google" id="ProtNLM"/>
    </source>
</evidence>
<dbReference type="EMBL" id="WXEY01000021">
    <property type="protein sequence ID" value="MZP30913.1"/>
    <property type="molecule type" value="Genomic_DNA"/>
</dbReference>
<sequence>MNKVLILDTSFLCCMLNVPGKNTCGKNNEWNHKTVNEYIEKAIQEKYTIVLPLATIIETGNHIAQASSFRYEKAMELGSLMRLAAEHHSPYAAFTDQSAFWNDQGLTELASHWPVRANEGLSIGDASITIIADYYAKTGIIVDIATGDTQLKAYEPARPANVPRRKR</sequence>
<protein>
    <recommendedName>
        <fullName evidence="3">PIN domain-containing protein</fullName>
    </recommendedName>
</protein>
<gene>
    <name evidence="1" type="ORF">GTO91_14435</name>
</gene>
<reference evidence="1 2" key="1">
    <citation type="submission" date="2020-01" db="EMBL/GenBank/DDBJ databases">
        <title>Whole-genome sequence of Heliobacterium undosum DSM 13378.</title>
        <authorList>
            <person name="Kyndt J.A."/>
            <person name="Meyer T.E."/>
        </authorList>
    </citation>
    <scope>NUCLEOTIDE SEQUENCE [LARGE SCALE GENOMIC DNA]</scope>
    <source>
        <strain evidence="1 2">DSM 13378</strain>
    </source>
</reference>
<comment type="caution">
    <text evidence="1">The sequence shown here is derived from an EMBL/GenBank/DDBJ whole genome shotgun (WGS) entry which is preliminary data.</text>
</comment>
<evidence type="ECO:0000313" key="1">
    <source>
        <dbReference type="EMBL" id="MZP30913.1"/>
    </source>
</evidence>
<dbReference type="RefSeq" id="WP_161259435.1">
    <property type="nucleotide sequence ID" value="NZ_WXEY01000021.1"/>
</dbReference>
<dbReference type="AlphaFoldDB" id="A0A845L3Q3"/>
<dbReference type="Proteomes" id="UP000463470">
    <property type="component" value="Unassembled WGS sequence"/>
</dbReference>
<name>A0A845L3Q3_9FIRM</name>
<evidence type="ECO:0000313" key="2">
    <source>
        <dbReference type="Proteomes" id="UP000463470"/>
    </source>
</evidence>
<keyword evidence="2" id="KW-1185">Reference proteome</keyword>
<proteinExistence type="predicted"/>